<protein>
    <submittedName>
        <fullName evidence="2">Uncharacterized protein</fullName>
    </submittedName>
</protein>
<dbReference type="Proteomes" id="UP000299102">
    <property type="component" value="Unassembled WGS sequence"/>
</dbReference>
<proteinExistence type="predicted"/>
<reference evidence="2 3" key="1">
    <citation type="journal article" date="2019" name="Commun. Biol.">
        <title>The bagworm genome reveals a unique fibroin gene that provides high tensile strength.</title>
        <authorList>
            <person name="Kono N."/>
            <person name="Nakamura H."/>
            <person name="Ohtoshi R."/>
            <person name="Tomita M."/>
            <person name="Numata K."/>
            <person name="Arakawa K."/>
        </authorList>
    </citation>
    <scope>NUCLEOTIDE SEQUENCE [LARGE SCALE GENOMIC DNA]</scope>
</reference>
<gene>
    <name evidence="2" type="ORF">EVAR_18580_1</name>
</gene>
<evidence type="ECO:0000256" key="1">
    <source>
        <dbReference type="SAM" id="SignalP"/>
    </source>
</evidence>
<feature type="signal peptide" evidence="1">
    <location>
        <begin position="1"/>
        <end position="15"/>
    </location>
</feature>
<organism evidence="2 3">
    <name type="scientific">Eumeta variegata</name>
    <name type="common">Bagworm moth</name>
    <name type="synonym">Eumeta japonica</name>
    <dbReference type="NCBI Taxonomy" id="151549"/>
    <lineage>
        <taxon>Eukaryota</taxon>
        <taxon>Metazoa</taxon>
        <taxon>Ecdysozoa</taxon>
        <taxon>Arthropoda</taxon>
        <taxon>Hexapoda</taxon>
        <taxon>Insecta</taxon>
        <taxon>Pterygota</taxon>
        <taxon>Neoptera</taxon>
        <taxon>Endopterygota</taxon>
        <taxon>Lepidoptera</taxon>
        <taxon>Glossata</taxon>
        <taxon>Ditrysia</taxon>
        <taxon>Tineoidea</taxon>
        <taxon>Psychidae</taxon>
        <taxon>Oiketicinae</taxon>
        <taxon>Eumeta</taxon>
    </lineage>
</organism>
<name>A0A4C1V3H8_EUMVA</name>
<comment type="caution">
    <text evidence="2">The sequence shown here is derived from an EMBL/GenBank/DDBJ whole genome shotgun (WGS) entry which is preliminary data.</text>
</comment>
<evidence type="ECO:0000313" key="3">
    <source>
        <dbReference type="Proteomes" id="UP000299102"/>
    </source>
</evidence>
<accession>A0A4C1V3H8</accession>
<keyword evidence="1" id="KW-0732">Signal</keyword>
<sequence length="104" mass="11247">MRRLLFCLLVACACAQNSGDLESVIQQIFGTPNTTQNNFGQTSQQTQATPAPIPTTVPIASGSDLNDPSIEVYLPTILRILDLKLSTLAQWGVRSFQPTLASIQ</sequence>
<keyword evidence="3" id="KW-1185">Reference proteome</keyword>
<feature type="chain" id="PRO_5020024220" evidence="1">
    <location>
        <begin position="16"/>
        <end position="104"/>
    </location>
</feature>
<evidence type="ECO:0000313" key="2">
    <source>
        <dbReference type="EMBL" id="GBP33100.1"/>
    </source>
</evidence>
<dbReference type="EMBL" id="BGZK01000269">
    <property type="protein sequence ID" value="GBP33100.1"/>
    <property type="molecule type" value="Genomic_DNA"/>
</dbReference>
<dbReference type="AlphaFoldDB" id="A0A4C1V3H8"/>